<dbReference type="EMBL" id="JAKKSL010000001">
    <property type="protein sequence ID" value="MCI2283058.1"/>
    <property type="molecule type" value="Genomic_DNA"/>
</dbReference>
<keyword evidence="1" id="KW-0328">Glycosyltransferase</keyword>
<comment type="caution">
    <text evidence="5">The sequence shown here is derived from an EMBL/GenBank/DDBJ whole genome shotgun (WGS) entry which is preliminary data.</text>
</comment>
<dbReference type="InterPro" id="IPR037018">
    <property type="entry name" value="GH65_N"/>
</dbReference>
<dbReference type="Pfam" id="PF06165">
    <property type="entry name" value="GH94_b-supersand"/>
    <property type="match status" value="1"/>
</dbReference>
<dbReference type="PANTHER" id="PTHR37469">
    <property type="entry name" value="CELLOBIONIC ACID PHOSPHORYLASE-RELATED"/>
    <property type="match status" value="1"/>
</dbReference>
<evidence type="ECO:0000259" key="4">
    <source>
        <dbReference type="Pfam" id="PF17167"/>
    </source>
</evidence>
<evidence type="ECO:0000256" key="2">
    <source>
        <dbReference type="ARBA" id="ARBA00022679"/>
    </source>
</evidence>
<dbReference type="InterPro" id="IPR012341">
    <property type="entry name" value="6hp_glycosidase-like_sf"/>
</dbReference>
<dbReference type="InterPro" id="IPR008928">
    <property type="entry name" value="6-hairpin_glycosidase_sf"/>
</dbReference>
<feature type="domain" description="Glycosyl hydrolase 94 supersandwich" evidence="3">
    <location>
        <begin position="57"/>
        <end position="294"/>
    </location>
</feature>
<protein>
    <submittedName>
        <fullName evidence="5">NdvB protein</fullName>
    </submittedName>
</protein>
<dbReference type="InterPro" id="IPR052047">
    <property type="entry name" value="GH94_Enzymes"/>
</dbReference>
<dbReference type="SUPFAM" id="SSF74650">
    <property type="entry name" value="Galactose mutarotase-like"/>
    <property type="match status" value="1"/>
</dbReference>
<keyword evidence="6" id="KW-1185">Reference proteome</keyword>
<dbReference type="Gene3D" id="1.50.10.10">
    <property type="match status" value="1"/>
</dbReference>
<sequence length="710" mass="81107">MGNMVNTENKSRVKVELDCPIKMPKASGFLWNKKMVVQVNCRGYVNSQYMQPEPRKYSYAPNMEEKTFIQPEHSYFTHHPGRFFYIKDEDLEQCFSVPYEPMRKKLDKFSFVQTASEIYWLIEHLELSIKISISLSKQDIVERWSLSVKNMRASGGQRNISIYPYFTIGYMSWMNQSACFNEQLNAIVASAITPYQKVEQYFKNKDLKEKSFFIADKKPTTWHTNQAAFEGEGGLHAPDALKTLTLSNDEARYETPVAVFQYRESFGENEGIDYQFLFGPAKDELEIATLAKRYFGAEKAKQAQQVYDTYIAKGQGCLAVNTGAAEFDDFVNHWLPRQMYYHGDVNRLSTDPQTRNYIQDNMGMCYINPNIARDAFILALSQQQVSGAMPDGILLHEQAELKYINQIPHADHCVWLPICLAVYLNETGDVSLLSSNISFADSNKTKTFSEHIMLALDWLLAATDHRDLSLIEQGDWCDPMNMVGYRGKGVSSWLSLATAYALNTWCDLCDDYNINIDVKKLMDYRLAATTINKAVNSYLWADNWFARGITDENRVFGTVKDNEGQIYLNPQSWAILSGAASPEQQQRMIKAITKQLMTPYGVMMLAPSYTHMIEDIGRITQKHPGVSENGSVYNHAAIFYAYSLYQINENDLAFDVLKKILPAIDDADQSGQRRFLCLIITAALIINIQIKQVVQVSYLIRVHWLGCIVV</sequence>
<evidence type="ECO:0000313" key="5">
    <source>
        <dbReference type="EMBL" id="MCI2283058.1"/>
    </source>
</evidence>
<organism evidence="5 6">
    <name type="scientific">Colwellia maritima</name>
    <dbReference type="NCBI Taxonomy" id="2912588"/>
    <lineage>
        <taxon>Bacteria</taxon>
        <taxon>Pseudomonadati</taxon>
        <taxon>Pseudomonadota</taxon>
        <taxon>Gammaproteobacteria</taxon>
        <taxon>Alteromonadales</taxon>
        <taxon>Colwelliaceae</taxon>
        <taxon>Colwellia</taxon>
    </lineage>
</organism>
<dbReference type="InterPro" id="IPR033432">
    <property type="entry name" value="GH94_catalytic"/>
</dbReference>
<gene>
    <name evidence="5" type="ORF">L3081_06170</name>
</gene>
<keyword evidence="2" id="KW-0808">Transferase</keyword>
<dbReference type="InterPro" id="IPR010383">
    <property type="entry name" value="Glyco_hydrolase_94_b-supersand"/>
</dbReference>
<evidence type="ECO:0000259" key="3">
    <source>
        <dbReference type="Pfam" id="PF06165"/>
    </source>
</evidence>
<evidence type="ECO:0000256" key="1">
    <source>
        <dbReference type="ARBA" id="ARBA00022676"/>
    </source>
</evidence>
<dbReference type="Pfam" id="PF17167">
    <property type="entry name" value="Glyco_hydro_94"/>
    <property type="match status" value="1"/>
</dbReference>
<dbReference type="Proteomes" id="UP001139646">
    <property type="component" value="Unassembled WGS sequence"/>
</dbReference>
<evidence type="ECO:0000313" key="6">
    <source>
        <dbReference type="Proteomes" id="UP001139646"/>
    </source>
</evidence>
<reference evidence="5" key="1">
    <citation type="submission" date="2022-01" db="EMBL/GenBank/DDBJ databases">
        <title>Colwellia maritima, isolated from seawater.</title>
        <authorList>
            <person name="Kristyanto S."/>
            <person name="Jung J."/>
            <person name="Jeon C.O."/>
        </authorList>
    </citation>
    <scope>NUCLEOTIDE SEQUENCE</scope>
    <source>
        <strain evidence="5">MSW7</strain>
    </source>
</reference>
<dbReference type="PANTHER" id="PTHR37469:SF2">
    <property type="entry name" value="CELLOBIONIC ACID PHOSPHORYLASE"/>
    <property type="match status" value="1"/>
</dbReference>
<dbReference type="Gene3D" id="2.70.98.40">
    <property type="entry name" value="Glycoside hydrolase, family 65, N-terminal domain"/>
    <property type="match status" value="1"/>
</dbReference>
<accession>A0ABS9WYL6</accession>
<dbReference type="RefSeq" id="WP_242284221.1">
    <property type="nucleotide sequence ID" value="NZ_JAKKSL010000001.1"/>
</dbReference>
<proteinExistence type="predicted"/>
<dbReference type="InterPro" id="IPR011013">
    <property type="entry name" value="Gal_mutarotase_sf_dom"/>
</dbReference>
<name>A0ABS9WYL6_9GAMM</name>
<dbReference type="SUPFAM" id="SSF48208">
    <property type="entry name" value="Six-hairpin glycosidases"/>
    <property type="match status" value="1"/>
</dbReference>
<feature type="domain" description="Glycosyl hydrolase 94 catalytic" evidence="4">
    <location>
        <begin position="322"/>
        <end position="665"/>
    </location>
</feature>